<dbReference type="GeneID" id="4782264"/>
<dbReference type="eggNOG" id="arCOG01462">
    <property type="taxonomic scope" value="Archaea"/>
</dbReference>
<evidence type="ECO:0000313" key="9">
    <source>
        <dbReference type="Proteomes" id="UP000002593"/>
    </source>
</evidence>
<accession>A2BJ19</accession>
<dbReference type="InterPro" id="IPR013525">
    <property type="entry name" value="ABC2_TM"/>
</dbReference>
<dbReference type="EMBL" id="CP000493">
    <property type="protein sequence ID" value="ABM79980.1"/>
    <property type="molecule type" value="Genomic_DNA"/>
</dbReference>
<keyword evidence="5 6" id="KW-0472">Membrane</keyword>
<evidence type="ECO:0000256" key="3">
    <source>
        <dbReference type="ARBA" id="ARBA00022692"/>
    </source>
</evidence>
<protein>
    <submittedName>
        <fullName evidence="8">ABC-type Na+ efflux pump, permease</fullName>
    </submittedName>
</protein>
<dbReference type="Gene3D" id="3.40.1710.10">
    <property type="entry name" value="abc type-2 transporter like domain"/>
    <property type="match status" value="1"/>
</dbReference>
<dbReference type="RefSeq" id="WP_011821297.1">
    <property type="nucleotide sequence ID" value="NC_008818.1"/>
</dbReference>
<name>A2BJ19_HYPBU</name>
<feature type="transmembrane region" description="Helical" evidence="6">
    <location>
        <begin position="239"/>
        <end position="264"/>
    </location>
</feature>
<keyword evidence="2" id="KW-1003">Cell membrane</keyword>
<dbReference type="Pfam" id="PF12698">
    <property type="entry name" value="ABC2_membrane_3"/>
    <property type="match status" value="1"/>
</dbReference>
<feature type="transmembrane region" description="Helical" evidence="6">
    <location>
        <begin position="196"/>
        <end position="218"/>
    </location>
</feature>
<evidence type="ECO:0000256" key="4">
    <source>
        <dbReference type="ARBA" id="ARBA00022989"/>
    </source>
</evidence>
<evidence type="ECO:0000256" key="5">
    <source>
        <dbReference type="ARBA" id="ARBA00023136"/>
    </source>
</evidence>
<feature type="domain" description="ABC-2 type transporter transmembrane" evidence="7">
    <location>
        <begin position="17"/>
        <end position="377"/>
    </location>
</feature>
<organism evidence="8 9">
    <name type="scientific">Hyperthermus butylicus (strain DSM 5456 / JCM 9403 / PLM1-5)</name>
    <dbReference type="NCBI Taxonomy" id="415426"/>
    <lineage>
        <taxon>Archaea</taxon>
        <taxon>Thermoproteota</taxon>
        <taxon>Thermoprotei</taxon>
        <taxon>Desulfurococcales</taxon>
        <taxon>Pyrodictiaceae</taxon>
        <taxon>Hyperthermus</taxon>
    </lineage>
</organism>
<dbReference type="GO" id="GO:0140359">
    <property type="term" value="F:ABC-type transporter activity"/>
    <property type="evidence" value="ECO:0007669"/>
    <property type="project" value="InterPro"/>
</dbReference>
<dbReference type="InterPro" id="IPR051449">
    <property type="entry name" value="ABC-2_transporter_component"/>
</dbReference>
<feature type="transmembrane region" description="Helical" evidence="6">
    <location>
        <begin position="18"/>
        <end position="36"/>
    </location>
</feature>
<evidence type="ECO:0000256" key="2">
    <source>
        <dbReference type="ARBA" id="ARBA00022475"/>
    </source>
</evidence>
<keyword evidence="3 6" id="KW-0812">Transmembrane</keyword>
<gene>
    <name evidence="8" type="ordered locus">Hbut_0105</name>
</gene>
<evidence type="ECO:0000313" key="8">
    <source>
        <dbReference type="EMBL" id="ABM79980.1"/>
    </source>
</evidence>
<dbReference type="AlphaFoldDB" id="A2BJ19"/>
<dbReference type="EnsemblBacteria" id="ABM79980">
    <property type="protein sequence ID" value="ABM79980"/>
    <property type="gene ID" value="Hbut_0105"/>
</dbReference>
<sequence>MIGVLAVKEIKSILRDRAFIASLIIAPMLIIMLGQFTTQAIEEAAKTRTEALTKTHIAVVGLDKGDLWREIISELTRTTNIHMDIVEGDPIRLMESYDIVIVFPEEFSRNISSGYPATVHVYGSVAPTSIAELASHPALVLASLISETASRIIANRLGVTPTFIGSPVKTGIYIELPRIGLVDEQELQALYNTITMMIYVPLFALIMVAQVSATSMAYERAEKTLELLLSQPISRSSIVWAKIVGSFAIGLLEAAVFSAAMLYYSEAVAPGAGFKAVFADPSLLVLFAAGLLVASLLIATVAMLIGSLAEDVRAAQSTIGVIVAPLFVMAISIMFIGLPPGAKAYAVAAIPASAPMVALYSGLKASYSIALASLAFNTVYTVAAVYAMSRLVSSERILIGFGLKLRRLGR</sequence>
<proteinExistence type="predicted"/>
<keyword evidence="4 6" id="KW-1133">Transmembrane helix</keyword>
<dbReference type="PANTHER" id="PTHR30294">
    <property type="entry name" value="MEMBRANE COMPONENT OF ABC TRANSPORTER YHHJ-RELATED"/>
    <property type="match status" value="1"/>
</dbReference>
<evidence type="ECO:0000256" key="6">
    <source>
        <dbReference type="SAM" id="Phobius"/>
    </source>
</evidence>
<feature type="transmembrane region" description="Helical" evidence="6">
    <location>
        <begin position="284"/>
        <end position="306"/>
    </location>
</feature>
<evidence type="ECO:0000256" key="1">
    <source>
        <dbReference type="ARBA" id="ARBA00004651"/>
    </source>
</evidence>
<feature type="transmembrane region" description="Helical" evidence="6">
    <location>
        <begin position="318"/>
        <end position="338"/>
    </location>
</feature>
<dbReference type="STRING" id="415426.Hbut_0105"/>
<evidence type="ECO:0000259" key="7">
    <source>
        <dbReference type="Pfam" id="PF12698"/>
    </source>
</evidence>
<feature type="transmembrane region" description="Helical" evidence="6">
    <location>
        <begin position="369"/>
        <end position="388"/>
    </location>
</feature>
<comment type="subcellular location">
    <subcellularLocation>
        <location evidence="1">Cell membrane</location>
        <topology evidence="1">Multi-pass membrane protein</topology>
    </subcellularLocation>
</comment>
<dbReference type="GO" id="GO:0005886">
    <property type="term" value="C:plasma membrane"/>
    <property type="evidence" value="ECO:0007669"/>
    <property type="project" value="UniProtKB-SubCell"/>
</dbReference>
<dbReference type="HOGENOM" id="CLU_670150_0_0_2"/>
<reference evidence="8 9" key="1">
    <citation type="journal article" date="2007" name="Archaea">
        <title>The genome of Hyperthermus butylicus: a sulfur-reducing, peptide fermenting, neutrophilic Crenarchaeote growing up to 108 degrees C.</title>
        <authorList>
            <person name="Brugger K."/>
            <person name="Chen L."/>
            <person name="Stark M."/>
            <person name="Zibat A."/>
            <person name="Redder P."/>
            <person name="Ruepp A."/>
            <person name="Awayez M."/>
            <person name="She Q."/>
            <person name="Garrett R.A."/>
            <person name="Klenk H.P."/>
        </authorList>
    </citation>
    <scope>NUCLEOTIDE SEQUENCE [LARGE SCALE GENOMIC DNA]</scope>
    <source>
        <strain evidence="9">DSM 5456 / JCM 9403 / PLM1-5</strain>
    </source>
</reference>
<dbReference type="PANTHER" id="PTHR30294:SF29">
    <property type="entry name" value="MULTIDRUG ABC TRANSPORTER PERMEASE YBHS-RELATED"/>
    <property type="match status" value="1"/>
</dbReference>
<dbReference type="Proteomes" id="UP000002593">
    <property type="component" value="Chromosome"/>
</dbReference>
<dbReference type="KEGG" id="hbu:Hbut_0105"/>
<keyword evidence="9" id="KW-1185">Reference proteome</keyword>